<keyword evidence="1" id="KW-0175">Coiled coil</keyword>
<evidence type="ECO:0000256" key="1">
    <source>
        <dbReference type="SAM" id="Coils"/>
    </source>
</evidence>
<gene>
    <name evidence="2" type="ORF">HanXRQr2_Chr05g0224851</name>
</gene>
<reference evidence="2" key="2">
    <citation type="submission" date="2020-06" db="EMBL/GenBank/DDBJ databases">
        <title>Helianthus annuus Genome sequencing and assembly Release 2.</title>
        <authorList>
            <person name="Gouzy J."/>
            <person name="Langlade N."/>
            <person name="Munos S."/>
        </authorList>
    </citation>
    <scope>NUCLEOTIDE SEQUENCE</scope>
    <source>
        <tissue evidence="2">Leaves</tissue>
    </source>
</reference>
<organism evidence="2 3">
    <name type="scientific">Helianthus annuus</name>
    <name type="common">Common sunflower</name>
    <dbReference type="NCBI Taxonomy" id="4232"/>
    <lineage>
        <taxon>Eukaryota</taxon>
        <taxon>Viridiplantae</taxon>
        <taxon>Streptophyta</taxon>
        <taxon>Embryophyta</taxon>
        <taxon>Tracheophyta</taxon>
        <taxon>Spermatophyta</taxon>
        <taxon>Magnoliopsida</taxon>
        <taxon>eudicotyledons</taxon>
        <taxon>Gunneridae</taxon>
        <taxon>Pentapetalae</taxon>
        <taxon>asterids</taxon>
        <taxon>campanulids</taxon>
        <taxon>Asterales</taxon>
        <taxon>Asteraceae</taxon>
        <taxon>Asteroideae</taxon>
        <taxon>Heliantheae alliance</taxon>
        <taxon>Heliantheae</taxon>
        <taxon>Helianthus</taxon>
    </lineage>
</organism>
<feature type="coiled-coil region" evidence="1">
    <location>
        <begin position="7"/>
        <end position="72"/>
    </location>
</feature>
<dbReference type="AlphaFoldDB" id="A0A9K3J1C5"/>
<keyword evidence="3" id="KW-1185">Reference proteome</keyword>
<feature type="coiled-coil region" evidence="1">
    <location>
        <begin position="115"/>
        <end position="142"/>
    </location>
</feature>
<dbReference type="Proteomes" id="UP000215914">
    <property type="component" value="Unassembled WGS sequence"/>
</dbReference>
<evidence type="ECO:0000313" key="3">
    <source>
        <dbReference type="Proteomes" id="UP000215914"/>
    </source>
</evidence>
<sequence>MVYHGVEKKAEAEVALLAEERKLWKEACERDNNEKRTIRNEAINLKAEIERLKKEKADVEAARDEAWSHREQSEKREIETCATLALRNKEIAKLTSLLLDQEQITTELASAKKDLQLTQVEKAEVARRLSETEDKLESSETARVTAESLVEPLTNNMLWMQHNGIINVANSILNSTELDESVAKLMVTARHDGYAQGYAECSQHFTVALKVNWDTSWCATSGVDTNAAFAAAMEGFNNFRIPVMYLVTDARQHYNYVDQLKEVFPNEAETSGDEDLD</sequence>
<protein>
    <submittedName>
        <fullName evidence="2">Uncharacterized protein</fullName>
    </submittedName>
</protein>
<dbReference type="EMBL" id="MNCJ02000320">
    <property type="protein sequence ID" value="KAF5806715.1"/>
    <property type="molecule type" value="Genomic_DNA"/>
</dbReference>
<reference evidence="2" key="1">
    <citation type="journal article" date="2017" name="Nature">
        <title>The sunflower genome provides insights into oil metabolism, flowering and Asterid evolution.</title>
        <authorList>
            <person name="Badouin H."/>
            <person name="Gouzy J."/>
            <person name="Grassa C.J."/>
            <person name="Murat F."/>
            <person name="Staton S.E."/>
            <person name="Cottret L."/>
            <person name="Lelandais-Briere C."/>
            <person name="Owens G.L."/>
            <person name="Carrere S."/>
            <person name="Mayjonade B."/>
            <person name="Legrand L."/>
            <person name="Gill N."/>
            <person name="Kane N.C."/>
            <person name="Bowers J.E."/>
            <person name="Hubner S."/>
            <person name="Bellec A."/>
            <person name="Berard A."/>
            <person name="Berges H."/>
            <person name="Blanchet N."/>
            <person name="Boniface M.C."/>
            <person name="Brunel D."/>
            <person name="Catrice O."/>
            <person name="Chaidir N."/>
            <person name="Claudel C."/>
            <person name="Donnadieu C."/>
            <person name="Faraut T."/>
            <person name="Fievet G."/>
            <person name="Helmstetter N."/>
            <person name="King M."/>
            <person name="Knapp S.J."/>
            <person name="Lai Z."/>
            <person name="Le Paslier M.C."/>
            <person name="Lippi Y."/>
            <person name="Lorenzon L."/>
            <person name="Mandel J.R."/>
            <person name="Marage G."/>
            <person name="Marchand G."/>
            <person name="Marquand E."/>
            <person name="Bret-Mestries E."/>
            <person name="Morien E."/>
            <person name="Nambeesan S."/>
            <person name="Nguyen T."/>
            <person name="Pegot-Espagnet P."/>
            <person name="Pouilly N."/>
            <person name="Raftis F."/>
            <person name="Sallet E."/>
            <person name="Schiex T."/>
            <person name="Thomas J."/>
            <person name="Vandecasteele C."/>
            <person name="Vares D."/>
            <person name="Vear F."/>
            <person name="Vautrin S."/>
            <person name="Crespi M."/>
            <person name="Mangin B."/>
            <person name="Burke J.M."/>
            <person name="Salse J."/>
            <person name="Munos S."/>
            <person name="Vincourt P."/>
            <person name="Rieseberg L.H."/>
            <person name="Langlade N.B."/>
        </authorList>
    </citation>
    <scope>NUCLEOTIDE SEQUENCE</scope>
    <source>
        <tissue evidence="2">Leaves</tissue>
    </source>
</reference>
<evidence type="ECO:0000313" key="2">
    <source>
        <dbReference type="EMBL" id="KAF5806715.1"/>
    </source>
</evidence>
<proteinExistence type="predicted"/>
<dbReference type="Gramene" id="mRNA:HanXRQr2_Chr05g0224851">
    <property type="protein sequence ID" value="mRNA:HanXRQr2_Chr05g0224851"/>
    <property type="gene ID" value="HanXRQr2_Chr05g0224851"/>
</dbReference>
<name>A0A9K3J1C5_HELAN</name>
<comment type="caution">
    <text evidence="2">The sequence shown here is derived from an EMBL/GenBank/DDBJ whole genome shotgun (WGS) entry which is preliminary data.</text>
</comment>
<accession>A0A9K3J1C5</accession>